<dbReference type="InterPro" id="IPR050301">
    <property type="entry name" value="NTE"/>
</dbReference>
<dbReference type="PANTHER" id="PTHR14226">
    <property type="entry name" value="NEUROPATHY TARGET ESTERASE/SWISS CHEESE D.MELANOGASTER"/>
    <property type="match status" value="1"/>
</dbReference>
<evidence type="ECO:0000256" key="12">
    <source>
        <dbReference type="PROSITE-ProRule" id="PRU01161"/>
    </source>
</evidence>
<evidence type="ECO:0000313" key="15">
    <source>
        <dbReference type="EMBL" id="ESN98891.1"/>
    </source>
</evidence>
<feature type="domain" description="Cyclic nucleotide-binding" evidence="13">
    <location>
        <begin position="420"/>
        <end position="523"/>
    </location>
</feature>
<dbReference type="RefSeq" id="XP_009022562.1">
    <property type="nucleotide sequence ID" value="XM_009024314.1"/>
</dbReference>
<dbReference type="InterPro" id="IPR000595">
    <property type="entry name" value="cNMP-bd_dom"/>
</dbReference>
<keyword evidence="11" id="KW-0472">Membrane</keyword>
<sequence>MFFIVFLFKKCTSESHDEEKSADKYYHSRCARTKKRFSFFEADRLVTPRSSYADLRRGVAVDSYSLYNVPQRNYYRLPPEIIFMIENVKVFGHFSENILLKLCYHMQTKSLLAGEHLYGPCNPDQNIIVVQSGKVEILLETDNKTHTIKTVEKGESIYSLLNILQKFRKYPNRSMNPIIHGVAIQDTVLITLPIAGLKEVLDKHTDSLIDVIKIIGLRLQKVTFFTLKNFFGLTSDLLFENVNFHGFNHSKVVDSSSKYQLCFVENCDSDSSNSSHLVEYCLICSNKKLSTHFAKNNICNQCFLEASMSRFKKLLNLDPDIADVDIEEIHKSAGSVIIQEGTLTEKLYFLALGSVHLEEKTEASNDSTVIGFHKHDKLIGSLSILTGEASLFTYRAVEDCYLLAISKSNLFEAIFKSPDIIVELGASILNDLSALVKQVDFGLDWKHLEAGKTLYNQGDASNSAYVVLTGRLQSTVHEHSKSMLTGEYGRGDLVGLAETLTQSVRGSLVVAIRDTELACLSEELISFIKFCYPNSVTKLVQLLGQKILNSLSEKKNIFSMISKATNKKEEETCTNKFGKISTVAILSISSGINATIFCEVLKCALDKTETALLLNSSRVLNLLNSSTFESIPNYFLSSWLSQQEDQNDVVLFQCDNQITFWSKMCIRQADCVLIIADAKDNATIRLVEKRLDEMSPRARKYLLLLHDFDTKRPSNTVEWLKPRPWCSGHYHLRCHPGIFSSAEINVVQNVSADFCRLARVLTNKAIGLVLGGGAARGCAHVGVIKAMLDANIPIDMIGGTSIGSMVGAVWASETQYFQFFNTLQSWCKNKVGKMLFLAGDLTYPYTSFFTGRNFNNIVRETLGDSVAIEDLWLPYFCVTTDISVCKSREHFFGSLWRYVRSSMTLAGYMPPLCDPEDGHLLLDGVYTNNLPADIMHQQMVGVKTIFAVDVGRVSSENFSRYGDSLSGWWVLISRICPWMESMKVPNIFEVQSKVGYVLCEKQLLEVKSSNICEYLRPPIDKYGSLQFSKFDEIFLVGYSYAEKYFEEWKLKFNIPTTSR</sequence>
<dbReference type="PROSITE" id="PS50042">
    <property type="entry name" value="CNMP_BINDING_3"/>
    <property type="match status" value="3"/>
</dbReference>
<dbReference type="SUPFAM" id="SSF51206">
    <property type="entry name" value="cAMP-binding domain-like"/>
    <property type="match status" value="3"/>
</dbReference>
<dbReference type="GO" id="GO:0005783">
    <property type="term" value="C:endoplasmic reticulum"/>
    <property type="evidence" value="ECO:0000318"/>
    <property type="project" value="GO_Central"/>
</dbReference>
<comment type="similarity">
    <text evidence="2">Belongs to the NTE family.</text>
</comment>
<dbReference type="EMBL" id="AMQM01001074">
    <property type="status" value="NOT_ANNOTATED_CDS"/>
    <property type="molecule type" value="Genomic_DNA"/>
</dbReference>
<keyword evidence="10 12" id="KW-0443">Lipid metabolism</keyword>
<comment type="caution">
    <text evidence="12">Lacks conserved residue(s) required for the propagation of feature annotation.</text>
</comment>
<keyword evidence="17" id="KW-1185">Reference proteome</keyword>
<dbReference type="PROSITE" id="PS51635">
    <property type="entry name" value="PNPLA"/>
    <property type="match status" value="1"/>
</dbReference>
<dbReference type="PANTHER" id="PTHR14226:SF29">
    <property type="entry name" value="NEUROPATHY TARGET ESTERASE SWS"/>
    <property type="match status" value="1"/>
</dbReference>
<evidence type="ECO:0000256" key="7">
    <source>
        <dbReference type="ARBA" id="ARBA00022824"/>
    </source>
</evidence>
<dbReference type="Pfam" id="PF00027">
    <property type="entry name" value="cNMP_binding"/>
    <property type="match status" value="2"/>
</dbReference>
<dbReference type="KEGG" id="hro:HELRODRAFT_67348"/>
<evidence type="ECO:0000256" key="11">
    <source>
        <dbReference type="ARBA" id="ARBA00023136"/>
    </source>
</evidence>
<dbReference type="STRING" id="6412.T1FZ00"/>
<dbReference type="InterPro" id="IPR014710">
    <property type="entry name" value="RmlC-like_jellyroll"/>
</dbReference>
<dbReference type="PROSITE" id="PS01237">
    <property type="entry name" value="UPF0028"/>
    <property type="match status" value="1"/>
</dbReference>
<keyword evidence="5" id="KW-0812">Transmembrane</keyword>
<dbReference type="AlphaFoldDB" id="T1FZ00"/>
<dbReference type="InterPro" id="IPR002641">
    <property type="entry name" value="PNPLA_dom"/>
</dbReference>
<keyword evidence="6 12" id="KW-0378">Hydrolase</keyword>
<dbReference type="Gene3D" id="2.60.120.10">
    <property type="entry name" value="Jelly Rolls"/>
    <property type="match status" value="3"/>
</dbReference>
<evidence type="ECO:0000259" key="13">
    <source>
        <dbReference type="PROSITE" id="PS50042"/>
    </source>
</evidence>
<comment type="subcellular location">
    <subcellularLocation>
        <location evidence="1">Endoplasmic reticulum membrane</location>
        <topology evidence="1">Single-pass membrane protein</topology>
    </subcellularLocation>
</comment>
<name>T1FZ00_HELRO</name>
<feature type="active site" description="Proton acceptor" evidence="12">
    <location>
        <position position="923"/>
    </location>
</feature>
<dbReference type="EnsemblMetazoa" id="HelroT67348">
    <property type="protein sequence ID" value="HelroP67348"/>
    <property type="gene ID" value="HelroG67348"/>
</dbReference>
<dbReference type="eggNOG" id="KOG2968">
    <property type="taxonomic scope" value="Eukaryota"/>
</dbReference>
<proteinExistence type="inferred from homology"/>
<dbReference type="Gene3D" id="3.40.1090.10">
    <property type="entry name" value="Cytosolic phospholipase A2 catalytic domain"/>
    <property type="match status" value="2"/>
</dbReference>
<dbReference type="GO" id="GO:0016042">
    <property type="term" value="P:lipid catabolic process"/>
    <property type="evidence" value="ECO:0007669"/>
    <property type="project" value="UniProtKB-UniRule"/>
</dbReference>
<dbReference type="CDD" id="cd00038">
    <property type="entry name" value="CAP_ED"/>
    <property type="match status" value="3"/>
</dbReference>
<gene>
    <name evidence="16" type="primary">20214048</name>
    <name evidence="15" type="ORF">HELRODRAFT_67348</name>
</gene>
<dbReference type="EC" id="3.1.1.5" evidence="3"/>
<dbReference type="InterPro" id="IPR001423">
    <property type="entry name" value="LysoPLipase_patatin_CS"/>
</dbReference>
<dbReference type="Proteomes" id="UP000015101">
    <property type="component" value="Unassembled WGS sequence"/>
</dbReference>
<feature type="domain" description="Cyclic nucleotide-binding" evidence="13">
    <location>
        <begin position="90"/>
        <end position="168"/>
    </location>
</feature>
<dbReference type="OMA" id="INPDWIR"/>
<evidence type="ECO:0000256" key="1">
    <source>
        <dbReference type="ARBA" id="ARBA00004389"/>
    </source>
</evidence>
<accession>T1FZ00</accession>
<keyword evidence="4" id="KW-0597">Phosphoprotein</keyword>
<dbReference type="InterPro" id="IPR016035">
    <property type="entry name" value="Acyl_Trfase/lysoPLipase"/>
</dbReference>
<keyword evidence="7" id="KW-0256">Endoplasmic reticulum</keyword>
<dbReference type="FunFam" id="2.60.120.10:FF:000010">
    <property type="entry name" value="neuropathy target esterase isoform X1"/>
    <property type="match status" value="1"/>
</dbReference>
<dbReference type="SMART" id="SM00100">
    <property type="entry name" value="cNMP"/>
    <property type="match status" value="3"/>
</dbReference>
<evidence type="ECO:0000256" key="10">
    <source>
        <dbReference type="ARBA" id="ARBA00023098"/>
    </source>
</evidence>
<reference evidence="15 17" key="2">
    <citation type="journal article" date="2013" name="Nature">
        <title>Insights into bilaterian evolution from three spiralian genomes.</title>
        <authorList>
            <person name="Simakov O."/>
            <person name="Marletaz F."/>
            <person name="Cho S.J."/>
            <person name="Edsinger-Gonzales E."/>
            <person name="Havlak P."/>
            <person name="Hellsten U."/>
            <person name="Kuo D.H."/>
            <person name="Larsson T."/>
            <person name="Lv J."/>
            <person name="Arendt D."/>
            <person name="Savage R."/>
            <person name="Osoegawa K."/>
            <person name="de Jong P."/>
            <person name="Grimwood J."/>
            <person name="Chapman J.A."/>
            <person name="Shapiro H."/>
            <person name="Aerts A."/>
            <person name="Otillar R.P."/>
            <person name="Terry A.Y."/>
            <person name="Boore J.L."/>
            <person name="Grigoriev I.V."/>
            <person name="Lindberg D.R."/>
            <person name="Seaver E.C."/>
            <person name="Weisblat D.A."/>
            <person name="Putnam N.H."/>
            <person name="Rokhsar D.S."/>
        </authorList>
    </citation>
    <scope>NUCLEOTIDE SEQUENCE</scope>
</reference>
<dbReference type="EMBL" id="KB097143">
    <property type="protein sequence ID" value="ESN98891.1"/>
    <property type="molecule type" value="Genomic_DNA"/>
</dbReference>
<dbReference type="InParanoid" id="T1FZ00"/>
<reference evidence="17" key="1">
    <citation type="submission" date="2012-12" db="EMBL/GenBank/DDBJ databases">
        <authorList>
            <person name="Hellsten U."/>
            <person name="Grimwood J."/>
            <person name="Chapman J.A."/>
            <person name="Shapiro H."/>
            <person name="Aerts A."/>
            <person name="Otillar R.P."/>
            <person name="Terry A.Y."/>
            <person name="Boore J.L."/>
            <person name="Simakov O."/>
            <person name="Marletaz F."/>
            <person name="Cho S.-J."/>
            <person name="Edsinger-Gonzales E."/>
            <person name="Havlak P."/>
            <person name="Kuo D.-H."/>
            <person name="Larsson T."/>
            <person name="Lv J."/>
            <person name="Arendt D."/>
            <person name="Savage R."/>
            <person name="Osoegawa K."/>
            <person name="de Jong P."/>
            <person name="Lindberg D.R."/>
            <person name="Seaver E.C."/>
            <person name="Weisblat D.A."/>
            <person name="Putnam N.H."/>
            <person name="Grigoriev I.V."/>
            <person name="Rokhsar D.S."/>
        </authorList>
    </citation>
    <scope>NUCLEOTIDE SEQUENCE</scope>
</reference>
<dbReference type="HOGENOM" id="CLU_000960_1_0_1"/>
<protein>
    <recommendedName>
        <fullName evidence="3">lysophospholipase</fullName>
        <ecNumber evidence="3">3.1.1.5</ecNumber>
    </recommendedName>
</protein>
<evidence type="ECO:0000256" key="5">
    <source>
        <dbReference type="ARBA" id="ARBA00022692"/>
    </source>
</evidence>
<dbReference type="GO" id="GO:0005789">
    <property type="term" value="C:endoplasmic reticulum membrane"/>
    <property type="evidence" value="ECO:0007669"/>
    <property type="project" value="UniProtKB-SubCell"/>
</dbReference>
<reference evidence="16" key="3">
    <citation type="submission" date="2015-06" db="UniProtKB">
        <authorList>
            <consortium name="EnsemblMetazoa"/>
        </authorList>
    </citation>
    <scope>IDENTIFICATION</scope>
</reference>
<evidence type="ECO:0000256" key="4">
    <source>
        <dbReference type="ARBA" id="ARBA00022553"/>
    </source>
</evidence>
<keyword evidence="8 12" id="KW-0442">Lipid degradation</keyword>
<feature type="active site" description="Nucleophile" evidence="12">
    <location>
        <position position="801"/>
    </location>
</feature>
<dbReference type="InterPro" id="IPR056556">
    <property type="entry name" value="NTE1_P-loop_dom"/>
</dbReference>
<dbReference type="GO" id="GO:0004622">
    <property type="term" value="F:phosphatidylcholine lysophospholipase activity"/>
    <property type="evidence" value="ECO:0000318"/>
    <property type="project" value="GO_Central"/>
</dbReference>
<dbReference type="Pfam" id="PF24179">
    <property type="entry name" value="NTE_Ploop"/>
    <property type="match status" value="1"/>
</dbReference>
<evidence type="ECO:0000256" key="8">
    <source>
        <dbReference type="ARBA" id="ARBA00022963"/>
    </source>
</evidence>
<dbReference type="GO" id="GO:0046470">
    <property type="term" value="P:phosphatidylcholine metabolic process"/>
    <property type="evidence" value="ECO:0007669"/>
    <property type="project" value="InterPro"/>
</dbReference>
<evidence type="ECO:0000256" key="2">
    <source>
        <dbReference type="ARBA" id="ARBA00006636"/>
    </source>
</evidence>
<dbReference type="FunCoup" id="T1FZ00">
    <property type="interactions" value="406"/>
</dbReference>
<evidence type="ECO:0000256" key="6">
    <source>
        <dbReference type="ARBA" id="ARBA00022801"/>
    </source>
</evidence>
<dbReference type="Pfam" id="PF01734">
    <property type="entry name" value="Patatin"/>
    <property type="match status" value="1"/>
</dbReference>
<organism evidence="16 17">
    <name type="scientific">Helobdella robusta</name>
    <name type="common">Californian leech</name>
    <dbReference type="NCBI Taxonomy" id="6412"/>
    <lineage>
        <taxon>Eukaryota</taxon>
        <taxon>Metazoa</taxon>
        <taxon>Spiralia</taxon>
        <taxon>Lophotrochozoa</taxon>
        <taxon>Annelida</taxon>
        <taxon>Clitellata</taxon>
        <taxon>Hirudinea</taxon>
        <taxon>Rhynchobdellida</taxon>
        <taxon>Glossiphoniidae</taxon>
        <taxon>Helobdella</taxon>
    </lineage>
</organism>
<dbReference type="GeneID" id="20214048"/>
<dbReference type="OrthoDB" id="421051at2759"/>
<evidence type="ECO:0000259" key="14">
    <source>
        <dbReference type="PROSITE" id="PS51635"/>
    </source>
</evidence>
<dbReference type="InterPro" id="IPR018490">
    <property type="entry name" value="cNMP-bd_dom_sf"/>
</dbReference>
<dbReference type="CTD" id="20214048"/>
<feature type="domain" description="Cyclic nucleotide-binding" evidence="13">
    <location>
        <begin position="320"/>
        <end position="420"/>
    </location>
</feature>
<evidence type="ECO:0000313" key="16">
    <source>
        <dbReference type="EnsemblMetazoa" id="HelroP67348"/>
    </source>
</evidence>
<evidence type="ECO:0000256" key="3">
    <source>
        <dbReference type="ARBA" id="ARBA00013274"/>
    </source>
</evidence>
<evidence type="ECO:0000313" key="17">
    <source>
        <dbReference type="Proteomes" id="UP000015101"/>
    </source>
</evidence>
<evidence type="ECO:0000256" key="9">
    <source>
        <dbReference type="ARBA" id="ARBA00022989"/>
    </source>
</evidence>
<dbReference type="SUPFAM" id="SSF52151">
    <property type="entry name" value="FabD/lysophospholipase-like"/>
    <property type="match status" value="1"/>
</dbReference>
<keyword evidence="9" id="KW-1133">Transmembrane helix</keyword>
<feature type="domain" description="PNPLA" evidence="14">
    <location>
        <begin position="768"/>
        <end position="936"/>
    </location>
</feature>
<feature type="short sequence motif" description="GXSXG" evidence="12">
    <location>
        <begin position="799"/>
        <end position="803"/>
    </location>
</feature>